<feature type="region of interest" description="Disordered" evidence="1">
    <location>
        <begin position="1"/>
        <end position="27"/>
    </location>
</feature>
<proteinExistence type="predicted"/>
<reference evidence="3 4" key="1">
    <citation type="journal article" date="2019" name="Emerg. Microbes Infect.">
        <title>Comprehensive subspecies identification of 175 nontuberculous mycobacteria species based on 7547 genomic profiles.</title>
        <authorList>
            <person name="Matsumoto Y."/>
            <person name="Kinjo T."/>
            <person name="Motooka D."/>
            <person name="Nabeya D."/>
            <person name="Jung N."/>
            <person name="Uechi K."/>
            <person name="Horii T."/>
            <person name="Iida T."/>
            <person name="Fujita J."/>
            <person name="Nakamura S."/>
        </authorList>
    </citation>
    <scope>NUCLEOTIDE SEQUENCE [LARGE SCALE GENOMIC DNA]</scope>
    <source>
        <strain evidence="3 4">JCM 30996</strain>
    </source>
</reference>
<sequence length="384" mass="39660">MTYDTGGYGPAGTPAPGGPPIGYPPPGYPGYPPPGYGGYRPPPGYPPPYGGPPPGYGPRPAFKPGVVPLRPLSLSDMFNGAVAYVRANPKATLGLTTIVVVAAQLLTLVLSLLPFAFTGQLAQAMGSDEPSAEMLVSWATSSLTASVSTVLSAILLSGLLTVVVGRAVFGAGITIGEAWRRLRPRLWALIGFTVLQTLGAVVLIALVFLPVVAVAVATDVMIAFLFGVPLVLALIAVLVYLGTMLTFTPAAIVLERRDIISSIKRSFALIKGDFWRVLGIRLLATLVANLIAGAVAIPFSFGGQIMLSTSASATAAMLALVAFAVGGAIGQIITAPFTAGVVVLQYTDRRIRSEAFDLVLQTGAAGGPAASPDSTDDLWLTRQS</sequence>
<feature type="transmembrane region" description="Helical" evidence="2">
    <location>
        <begin position="93"/>
        <end position="117"/>
    </location>
</feature>
<keyword evidence="4" id="KW-1185">Reference proteome</keyword>
<keyword evidence="2" id="KW-0812">Transmembrane</keyword>
<dbReference type="Proteomes" id="UP000465304">
    <property type="component" value="Unassembled WGS sequence"/>
</dbReference>
<comment type="caution">
    <text evidence="3">The sequence shown here is derived from an EMBL/GenBank/DDBJ whole genome shotgun (WGS) entry which is preliminary data.</text>
</comment>
<feature type="region of interest" description="Disordered" evidence="1">
    <location>
        <begin position="365"/>
        <end position="384"/>
    </location>
</feature>
<feature type="transmembrane region" description="Helical" evidence="2">
    <location>
        <begin position="317"/>
        <end position="344"/>
    </location>
</feature>
<dbReference type="AlphaFoldDB" id="A0A7I9ZGA2"/>
<feature type="transmembrane region" description="Helical" evidence="2">
    <location>
        <begin position="221"/>
        <end position="254"/>
    </location>
</feature>
<feature type="transmembrane region" description="Helical" evidence="2">
    <location>
        <begin position="186"/>
        <end position="209"/>
    </location>
</feature>
<feature type="compositionally biased region" description="Gly residues" evidence="1">
    <location>
        <begin position="1"/>
        <end position="10"/>
    </location>
</feature>
<accession>A0A7I9ZGA2</accession>
<dbReference type="EMBL" id="BLLB01000002">
    <property type="protein sequence ID" value="GFG99852.1"/>
    <property type="molecule type" value="Genomic_DNA"/>
</dbReference>
<evidence type="ECO:0000256" key="1">
    <source>
        <dbReference type="SAM" id="MobiDB-lite"/>
    </source>
</evidence>
<feature type="compositionally biased region" description="Pro residues" evidence="1">
    <location>
        <begin position="16"/>
        <end position="27"/>
    </location>
</feature>
<feature type="transmembrane region" description="Helical" evidence="2">
    <location>
        <begin position="137"/>
        <end position="165"/>
    </location>
</feature>
<dbReference type="RefSeq" id="WP_205390249.1">
    <property type="nucleotide sequence ID" value="NZ_BLLB01000002.1"/>
</dbReference>
<protein>
    <submittedName>
        <fullName evidence="3">Membrane protein</fullName>
    </submittedName>
</protein>
<gene>
    <name evidence="3" type="ORF">MHIP_03360</name>
</gene>
<feature type="transmembrane region" description="Helical" evidence="2">
    <location>
        <begin position="274"/>
        <end position="297"/>
    </location>
</feature>
<evidence type="ECO:0000256" key="2">
    <source>
        <dbReference type="SAM" id="Phobius"/>
    </source>
</evidence>
<name>A0A7I9ZGA2_9MYCO</name>
<keyword evidence="2" id="KW-1133">Transmembrane helix</keyword>
<evidence type="ECO:0000313" key="4">
    <source>
        <dbReference type="Proteomes" id="UP000465304"/>
    </source>
</evidence>
<organism evidence="3 4">
    <name type="scientific">Mycolicibacterium hippocampi</name>
    <dbReference type="NCBI Taxonomy" id="659824"/>
    <lineage>
        <taxon>Bacteria</taxon>
        <taxon>Bacillati</taxon>
        <taxon>Actinomycetota</taxon>
        <taxon>Actinomycetes</taxon>
        <taxon>Mycobacteriales</taxon>
        <taxon>Mycobacteriaceae</taxon>
        <taxon>Mycolicibacterium</taxon>
    </lineage>
</organism>
<keyword evidence="2" id="KW-0472">Membrane</keyword>
<evidence type="ECO:0000313" key="3">
    <source>
        <dbReference type="EMBL" id="GFG99852.1"/>
    </source>
</evidence>